<comment type="caution">
    <text evidence="1">The sequence shown here is derived from an EMBL/GenBank/DDBJ whole genome shotgun (WGS) entry which is preliminary data.</text>
</comment>
<dbReference type="EMBL" id="JAEKNR010000226">
    <property type="protein sequence ID" value="MBJ7600885.1"/>
    <property type="molecule type" value="Genomic_DNA"/>
</dbReference>
<protein>
    <submittedName>
        <fullName evidence="1">Cytidylate kinase-like family protein</fullName>
    </submittedName>
</protein>
<dbReference type="InterPro" id="IPR027417">
    <property type="entry name" value="P-loop_NTPase"/>
</dbReference>
<dbReference type="Proteomes" id="UP000612893">
    <property type="component" value="Unassembled WGS sequence"/>
</dbReference>
<proteinExistence type="predicted"/>
<reference evidence="1" key="1">
    <citation type="submission" date="2020-10" db="EMBL/GenBank/DDBJ databases">
        <title>Ca. Dormibacterota MAGs.</title>
        <authorList>
            <person name="Montgomery K."/>
        </authorList>
    </citation>
    <scope>NUCLEOTIDE SEQUENCE [LARGE SCALE GENOMIC DNA]</scope>
    <source>
        <strain evidence="1">SC8812_S17_10</strain>
    </source>
</reference>
<dbReference type="Pfam" id="PF13189">
    <property type="entry name" value="Cytidylate_kin2"/>
    <property type="match status" value="1"/>
</dbReference>
<dbReference type="SUPFAM" id="SSF52540">
    <property type="entry name" value="P-loop containing nucleoside triphosphate hydrolases"/>
    <property type="match status" value="1"/>
</dbReference>
<organism evidence="1 2">
    <name type="scientific">Candidatus Nephthysia bennettiae</name>
    <dbReference type="NCBI Taxonomy" id="3127016"/>
    <lineage>
        <taxon>Bacteria</taxon>
        <taxon>Bacillati</taxon>
        <taxon>Candidatus Dormiibacterota</taxon>
        <taxon>Candidatus Dormibacteria</taxon>
        <taxon>Candidatus Dormibacterales</taxon>
        <taxon>Candidatus Dormibacteraceae</taxon>
        <taxon>Candidatus Nephthysia</taxon>
    </lineage>
</organism>
<dbReference type="GO" id="GO:0016301">
    <property type="term" value="F:kinase activity"/>
    <property type="evidence" value="ECO:0007669"/>
    <property type="project" value="UniProtKB-KW"/>
</dbReference>
<gene>
    <name evidence="1" type="ORF">JF922_22805</name>
</gene>
<name>A0A934KEW5_9BACT</name>
<keyword evidence="2" id="KW-1185">Reference proteome</keyword>
<dbReference type="Gene3D" id="3.40.50.300">
    <property type="entry name" value="P-loop containing nucleotide triphosphate hydrolases"/>
    <property type="match status" value="1"/>
</dbReference>
<evidence type="ECO:0000313" key="1">
    <source>
        <dbReference type="EMBL" id="MBJ7600885.1"/>
    </source>
</evidence>
<dbReference type="AlphaFoldDB" id="A0A934KEW5"/>
<dbReference type="RefSeq" id="WP_338204866.1">
    <property type="nucleotide sequence ID" value="NZ_JAEKNR010000226.1"/>
</dbReference>
<sequence length="214" mass="23171">MGTVTIAANFGAGGSVVAPAVAARLELPFVDRAIPVGLAERLDHPLTEALADDERHHNAVRHLLDRAIANTGLFLGVPTPLDHLGADRHVAATEDAIRHLAEASGAVILGRAAVFVLAGRPNVLHVHLDGPVEARRRQAMAHEGLGYEAARARQVRTDRARAAYISHFHPEAGDWQDLRHYHLTIDSTATSLDLCVELITRAARELFASETRRL</sequence>
<evidence type="ECO:0000313" key="2">
    <source>
        <dbReference type="Proteomes" id="UP000612893"/>
    </source>
</evidence>
<accession>A0A934KEW5</accession>